<feature type="transmembrane region" description="Helical" evidence="11">
    <location>
        <begin position="254"/>
        <end position="278"/>
    </location>
</feature>
<dbReference type="Pfam" id="PF00001">
    <property type="entry name" value="7tm_1"/>
    <property type="match status" value="1"/>
</dbReference>
<evidence type="ECO:0000259" key="12">
    <source>
        <dbReference type="PROSITE" id="PS50262"/>
    </source>
</evidence>
<evidence type="ECO:0000256" key="4">
    <source>
        <dbReference type="ARBA" id="ARBA00022989"/>
    </source>
</evidence>
<feature type="transmembrane region" description="Helical" evidence="11">
    <location>
        <begin position="207"/>
        <end position="234"/>
    </location>
</feature>
<dbReference type="PANTHER" id="PTHR24229:SF40">
    <property type="entry name" value="ALLATOSTATIN C RECEPTOR 1-RELATED"/>
    <property type="match status" value="1"/>
</dbReference>
<gene>
    <name evidence="14" type="primary">LOC100372379</name>
</gene>
<evidence type="ECO:0000256" key="2">
    <source>
        <dbReference type="ARBA" id="ARBA00022475"/>
    </source>
</evidence>
<keyword evidence="13" id="KW-1185">Reference proteome</keyword>
<reference evidence="14" key="1">
    <citation type="submission" date="2025-08" db="UniProtKB">
        <authorList>
            <consortium name="RefSeq"/>
        </authorList>
    </citation>
    <scope>IDENTIFICATION</scope>
    <source>
        <tissue evidence="14">Testes</tissue>
    </source>
</reference>
<keyword evidence="7 10" id="KW-0675">Receptor</keyword>
<evidence type="ECO:0000256" key="9">
    <source>
        <dbReference type="ARBA" id="ARBA00023224"/>
    </source>
</evidence>
<dbReference type="RefSeq" id="XP_006819328.1">
    <property type="nucleotide sequence ID" value="XM_006819265.1"/>
</dbReference>
<feature type="transmembrane region" description="Helical" evidence="11">
    <location>
        <begin position="298"/>
        <end position="321"/>
    </location>
</feature>
<organism evidence="13 14">
    <name type="scientific">Saccoglossus kowalevskii</name>
    <name type="common">Acorn worm</name>
    <dbReference type="NCBI Taxonomy" id="10224"/>
    <lineage>
        <taxon>Eukaryota</taxon>
        <taxon>Metazoa</taxon>
        <taxon>Hemichordata</taxon>
        <taxon>Enteropneusta</taxon>
        <taxon>Harrimaniidae</taxon>
        <taxon>Saccoglossus</taxon>
    </lineage>
</organism>
<keyword evidence="4 11" id="KW-1133">Transmembrane helix</keyword>
<evidence type="ECO:0000256" key="6">
    <source>
        <dbReference type="ARBA" id="ARBA00023136"/>
    </source>
</evidence>
<evidence type="ECO:0000256" key="10">
    <source>
        <dbReference type="RuleBase" id="RU000688"/>
    </source>
</evidence>
<keyword evidence="8" id="KW-0325">Glycoprotein</keyword>
<feature type="transmembrane region" description="Helical" evidence="11">
    <location>
        <begin position="81"/>
        <end position="104"/>
    </location>
</feature>
<evidence type="ECO:0000256" key="8">
    <source>
        <dbReference type="ARBA" id="ARBA00023180"/>
    </source>
</evidence>
<evidence type="ECO:0000256" key="3">
    <source>
        <dbReference type="ARBA" id="ARBA00022692"/>
    </source>
</evidence>
<accession>A0ABM0MH37</accession>
<evidence type="ECO:0000313" key="14">
    <source>
        <dbReference type="RefSeq" id="XP_006819328.1"/>
    </source>
</evidence>
<dbReference type="PROSITE" id="PS50262">
    <property type="entry name" value="G_PROTEIN_RECEP_F1_2"/>
    <property type="match status" value="1"/>
</dbReference>
<dbReference type="InterPro" id="IPR017452">
    <property type="entry name" value="GPCR_Rhodpsn_7TM"/>
</dbReference>
<comment type="similarity">
    <text evidence="10">Belongs to the G-protein coupled receptor 1 family.</text>
</comment>
<feature type="transmembrane region" description="Helical" evidence="11">
    <location>
        <begin position="45"/>
        <end position="69"/>
    </location>
</feature>
<feature type="transmembrane region" description="Helical" evidence="11">
    <location>
        <begin position="164"/>
        <end position="182"/>
    </location>
</feature>
<evidence type="ECO:0000256" key="5">
    <source>
        <dbReference type="ARBA" id="ARBA00023040"/>
    </source>
</evidence>
<dbReference type="Proteomes" id="UP000694865">
    <property type="component" value="Unplaced"/>
</dbReference>
<feature type="transmembrane region" description="Helical" evidence="11">
    <location>
        <begin position="124"/>
        <end position="143"/>
    </location>
</feature>
<evidence type="ECO:0000256" key="7">
    <source>
        <dbReference type="ARBA" id="ARBA00023170"/>
    </source>
</evidence>
<dbReference type="GeneID" id="100372379"/>
<evidence type="ECO:0000256" key="11">
    <source>
        <dbReference type="SAM" id="Phobius"/>
    </source>
</evidence>
<keyword evidence="3 10" id="KW-0812">Transmembrane</keyword>
<sequence>MYLNATIADYQTDVYAYDKLNYSTSNNTIDDFINPFASILWLKTIFIPTIFGVICFSGLLGNGIVVCVLMRYSDLKTVPNVYILNLASADLLFMLGIPFLAYQYTGKTWLFGKAMCKLVMGIDGINMFAGIFTLTAMCIDRYLAIVNAIESMTYRTVNSARLTCIFIWILAVMATLPLWIYADTKPGPAASVRCDIYFANEVIHNAFIIYGFIIGFALPLLVISLCYFRILIYLNRGTPSTYRTSKRHSKRSSLGRAGIIVMLAVALFTVCWLPFWVIQFITTFNAAPNNLYSVDFIIVYYSSMCLSYANSCLNPVVYTCAGGNFRQKLIRMCLGRKRIDYYTSHNSYFRRSSACVEDVVCELPTMTTTMSSQQVGLITCANEIVDNQL</sequence>
<keyword evidence="5 10" id="KW-0297">G-protein coupled receptor</keyword>
<comment type="subcellular location">
    <subcellularLocation>
        <location evidence="1">Cell membrane</location>
        <topology evidence="1">Multi-pass membrane protein</topology>
    </subcellularLocation>
</comment>
<proteinExistence type="inferred from homology"/>
<keyword evidence="6 11" id="KW-0472">Membrane</keyword>
<dbReference type="InterPro" id="IPR000276">
    <property type="entry name" value="GPCR_Rhodpsn"/>
</dbReference>
<protein>
    <submittedName>
        <fullName evidence="14">Somatostatin receptor type 4-like</fullName>
    </submittedName>
</protein>
<keyword evidence="9 10" id="KW-0807">Transducer</keyword>
<feature type="domain" description="G-protein coupled receptors family 1 profile" evidence="12">
    <location>
        <begin position="61"/>
        <end position="318"/>
    </location>
</feature>
<evidence type="ECO:0000256" key="1">
    <source>
        <dbReference type="ARBA" id="ARBA00004651"/>
    </source>
</evidence>
<keyword evidence="2" id="KW-1003">Cell membrane</keyword>
<dbReference type="PANTHER" id="PTHR24229">
    <property type="entry name" value="NEUROPEPTIDES RECEPTOR"/>
    <property type="match status" value="1"/>
</dbReference>
<dbReference type="InterPro" id="IPR008361">
    <property type="entry name" value="MCH_rcpt"/>
</dbReference>
<dbReference type="PROSITE" id="PS00237">
    <property type="entry name" value="G_PROTEIN_RECEP_F1_1"/>
    <property type="match status" value="1"/>
</dbReference>
<dbReference type="SUPFAM" id="SSF81321">
    <property type="entry name" value="Family A G protein-coupled receptor-like"/>
    <property type="match status" value="1"/>
</dbReference>
<dbReference type="PRINTS" id="PR01783">
    <property type="entry name" value="MCHRECEPTOR"/>
</dbReference>
<evidence type="ECO:0000313" key="13">
    <source>
        <dbReference type="Proteomes" id="UP000694865"/>
    </source>
</evidence>
<name>A0ABM0MH37_SACKO</name>
<dbReference type="Gene3D" id="1.20.1070.10">
    <property type="entry name" value="Rhodopsin 7-helix transmembrane proteins"/>
    <property type="match status" value="1"/>
</dbReference>
<dbReference type="PRINTS" id="PR00237">
    <property type="entry name" value="GPCRRHODOPSN"/>
</dbReference>